<dbReference type="EMBL" id="JAUDZG010000005">
    <property type="protein sequence ID" value="KAK3304925.1"/>
    <property type="molecule type" value="Genomic_DNA"/>
</dbReference>
<accession>A0AAJ0M0X6</accession>
<dbReference type="AlphaFoldDB" id="A0AAJ0M0X6"/>
<reference evidence="1" key="2">
    <citation type="submission" date="2023-06" db="EMBL/GenBank/DDBJ databases">
        <authorList>
            <consortium name="Lawrence Berkeley National Laboratory"/>
            <person name="Mondo S.J."/>
            <person name="Hensen N."/>
            <person name="Bonometti L."/>
            <person name="Westerberg I."/>
            <person name="Brannstrom I.O."/>
            <person name="Guillou S."/>
            <person name="Cros-Aarteil S."/>
            <person name="Calhoun S."/>
            <person name="Haridas S."/>
            <person name="Kuo A."/>
            <person name="Pangilinan J."/>
            <person name="Riley R."/>
            <person name="Labutti K."/>
            <person name="Andreopoulos B."/>
            <person name="Lipzen A."/>
            <person name="Chen C."/>
            <person name="Yanf M."/>
            <person name="Daum C."/>
            <person name="Ng V."/>
            <person name="Clum A."/>
            <person name="Steindorff A."/>
            <person name="Ohm R."/>
            <person name="Martin F."/>
            <person name="Silar P."/>
            <person name="Natvig D."/>
            <person name="Lalanne C."/>
            <person name="Gautier V."/>
            <person name="Ament-Velasquez S.L."/>
            <person name="Kruys A."/>
            <person name="Hutchinson M.I."/>
            <person name="Powell A.J."/>
            <person name="Barry K."/>
            <person name="Miller A.N."/>
            <person name="Grigoriev I.V."/>
            <person name="Debuchy R."/>
            <person name="Gladieux P."/>
            <person name="Thoren M.H."/>
            <person name="Johannesson H."/>
        </authorList>
    </citation>
    <scope>NUCLEOTIDE SEQUENCE</scope>
    <source>
        <strain evidence="1">CBS 333.67</strain>
    </source>
</reference>
<comment type="caution">
    <text evidence="1">The sequence shown here is derived from an EMBL/GenBank/DDBJ whole genome shotgun (WGS) entry which is preliminary data.</text>
</comment>
<dbReference type="PANTHER" id="PTHR37540">
    <property type="entry name" value="TRANSCRIPTION FACTOR (ACR-2), PUTATIVE-RELATED-RELATED"/>
    <property type="match status" value="1"/>
</dbReference>
<keyword evidence="2" id="KW-1185">Reference proteome</keyword>
<evidence type="ECO:0008006" key="3">
    <source>
        <dbReference type="Google" id="ProtNLM"/>
    </source>
</evidence>
<gene>
    <name evidence="1" type="ORF">B0T15DRAFT_576249</name>
</gene>
<organism evidence="1 2">
    <name type="scientific">Chaetomium strumarium</name>
    <dbReference type="NCBI Taxonomy" id="1170767"/>
    <lineage>
        <taxon>Eukaryota</taxon>
        <taxon>Fungi</taxon>
        <taxon>Dikarya</taxon>
        <taxon>Ascomycota</taxon>
        <taxon>Pezizomycotina</taxon>
        <taxon>Sordariomycetes</taxon>
        <taxon>Sordariomycetidae</taxon>
        <taxon>Sordariales</taxon>
        <taxon>Chaetomiaceae</taxon>
        <taxon>Chaetomium</taxon>
    </lineage>
</organism>
<proteinExistence type="predicted"/>
<evidence type="ECO:0000313" key="2">
    <source>
        <dbReference type="Proteomes" id="UP001273166"/>
    </source>
</evidence>
<sequence length="368" mass="41833">MIQSMYPLECCVGQNDTTSFYWLCIDAAYFPLSALLQRAPSMRLEDSTRQIEDVTAAVVIALAMVAEAVGDHEASQTHVKGLRQIVRLRAGMTATKSNTEAQIKMCHVDLSWYLKTGWKPVFFDGHVSRDMRTFIAIANLLINNNNGNDNKFHPEVVLEIITSIQYRLLQLEYSFTSHPFEEAIRTDLLAFIASIFLNRPGLKSNYYEFLHGRLRVSIDALDALSVSTRPVLRDLKLWLLLIGSIATTIDIYQPWLADSVGGLVDIDGMEEDWPREVFNTAWQTYAIFKRVLIRLCFYRQSYLAVASWLNDDSSQHKRGGLATSPTERIQNFDDFHFMVFSHLKGYILTPGKPGPTWNGAFRQPASLH</sequence>
<dbReference type="PANTHER" id="PTHR37540:SF5">
    <property type="entry name" value="TRANSCRIPTION FACTOR DOMAIN-CONTAINING PROTEIN"/>
    <property type="match status" value="1"/>
</dbReference>
<protein>
    <recommendedName>
        <fullName evidence="3">Transcription factor domain-containing protein</fullName>
    </recommendedName>
</protein>
<reference evidence="1" key="1">
    <citation type="journal article" date="2023" name="Mol. Phylogenet. Evol.">
        <title>Genome-scale phylogeny and comparative genomics of the fungal order Sordariales.</title>
        <authorList>
            <person name="Hensen N."/>
            <person name="Bonometti L."/>
            <person name="Westerberg I."/>
            <person name="Brannstrom I.O."/>
            <person name="Guillou S."/>
            <person name="Cros-Aarteil S."/>
            <person name="Calhoun S."/>
            <person name="Haridas S."/>
            <person name="Kuo A."/>
            <person name="Mondo S."/>
            <person name="Pangilinan J."/>
            <person name="Riley R."/>
            <person name="LaButti K."/>
            <person name="Andreopoulos B."/>
            <person name="Lipzen A."/>
            <person name="Chen C."/>
            <person name="Yan M."/>
            <person name="Daum C."/>
            <person name="Ng V."/>
            <person name="Clum A."/>
            <person name="Steindorff A."/>
            <person name="Ohm R.A."/>
            <person name="Martin F."/>
            <person name="Silar P."/>
            <person name="Natvig D.O."/>
            <person name="Lalanne C."/>
            <person name="Gautier V."/>
            <person name="Ament-Velasquez S.L."/>
            <person name="Kruys A."/>
            <person name="Hutchinson M.I."/>
            <person name="Powell A.J."/>
            <person name="Barry K."/>
            <person name="Miller A.N."/>
            <person name="Grigoriev I.V."/>
            <person name="Debuchy R."/>
            <person name="Gladieux P."/>
            <person name="Hiltunen Thoren M."/>
            <person name="Johannesson H."/>
        </authorList>
    </citation>
    <scope>NUCLEOTIDE SEQUENCE</scope>
    <source>
        <strain evidence="1">CBS 333.67</strain>
    </source>
</reference>
<dbReference type="GeneID" id="87889853"/>
<dbReference type="Proteomes" id="UP001273166">
    <property type="component" value="Unassembled WGS sequence"/>
</dbReference>
<evidence type="ECO:0000313" key="1">
    <source>
        <dbReference type="EMBL" id="KAK3304925.1"/>
    </source>
</evidence>
<name>A0AAJ0M0X6_9PEZI</name>
<dbReference type="RefSeq" id="XP_062720705.1">
    <property type="nucleotide sequence ID" value="XM_062871024.1"/>
</dbReference>